<evidence type="ECO:0000313" key="2">
    <source>
        <dbReference type="EMBL" id="GAA53815.1"/>
    </source>
</evidence>
<dbReference type="Proteomes" id="UP000008909">
    <property type="component" value="Unassembled WGS sequence"/>
</dbReference>
<dbReference type="Gene3D" id="3.30.420.10">
    <property type="entry name" value="Ribonuclease H-like superfamily/Ribonuclease H"/>
    <property type="match status" value="1"/>
</dbReference>
<organism evidence="2 3">
    <name type="scientific">Clonorchis sinensis</name>
    <name type="common">Chinese liver fluke</name>
    <dbReference type="NCBI Taxonomy" id="79923"/>
    <lineage>
        <taxon>Eukaryota</taxon>
        <taxon>Metazoa</taxon>
        <taxon>Spiralia</taxon>
        <taxon>Lophotrochozoa</taxon>
        <taxon>Platyhelminthes</taxon>
        <taxon>Trematoda</taxon>
        <taxon>Digenea</taxon>
        <taxon>Opisthorchiida</taxon>
        <taxon>Opisthorchiata</taxon>
        <taxon>Opisthorchiidae</taxon>
        <taxon>Clonorchis</taxon>
    </lineage>
</organism>
<reference evidence="2" key="1">
    <citation type="journal article" date="2011" name="Genome Biol.">
        <title>The draft genome of the carcinogenic human liver fluke Clonorchis sinensis.</title>
        <authorList>
            <person name="Wang X."/>
            <person name="Chen W."/>
            <person name="Huang Y."/>
            <person name="Sun J."/>
            <person name="Men J."/>
            <person name="Liu H."/>
            <person name="Luo F."/>
            <person name="Guo L."/>
            <person name="Lv X."/>
            <person name="Deng C."/>
            <person name="Zhou C."/>
            <person name="Fan Y."/>
            <person name="Li X."/>
            <person name="Huang L."/>
            <person name="Hu Y."/>
            <person name="Liang C."/>
            <person name="Hu X."/>
            <person name="Xu J."/>
            <person name="Yu X."/>
        </authorList>
    </citation>
    <scope>NUCLEOTIDE SEQUENCE [LARGE SCALE GENOMIC DNA]</scope>
    <source>
        <strain evidence="2">Henan</strain>
    </source>
</reference>
<keyword evidence="3" id="KW-1185">Reference proteome</keyword>
<protein>
    <recommendedName>
        <fullName evidence="1">Integrase catalytic domain-containing protein</fullName>
    </recommendedName>
</protein>
<dbReference type="EMBL" id="DF143601">
    <property type="protein sequence ID" value="GAA53815.1"/>
    <property type="molecule type" value="Genomic_DNA"/>
</dbReference>
<dbReference type="InterPro" id="IPR012337">
    <property type="entry name" value="RNaseH-like_sf"/>
</dbReference>
<dbReference type="SUPFAM" id="SSF53098">
    <property type="entry name" value="Ribonuclease H-like"/>
    <property type="match status" value="1"/>
</dbReference>
<reference key="2">
    <citation type="submission" date="2011-10" db="EMBL/GenBank/DDBJ databases">
        <title>The genome and transcriptome sequence of Clonorchis sinensis provide insights into the carcinogenic liver fluke.</title>
        <authorList>
            <person name="Wang X."/>
            <person name="Huang Y."/>
            <person name="Chen W."/>
            <person name="Liu H."/>
            <person name="Guo L."/>
            <person name="Chen Y."/>
            <person name="Luo F."/>
            <person name="Zhou W."/>
            <person name="Sun J."/>
            <person name="Mao Q."/>
            <person name="Liang P."/>
            <person name="Zhou C."/>
            <person name="Tian Y."/>
            <person name="Men J."/>
            <person name="Lv X."/>
            <person name="Huang L."/>
            <person name="Zhou J."/>
            <person name="Hu Y."/>
            <person name="Li R."/>
            <person name="Zhang F."/>
            <person name="Lei H."/>
            <person name="Li X."/>
            <person name="Hu X."/>
            <person name="Liang C."/>
            <person name="Xu J."/>
            <person name="Wu Z."/>
            <person name="Yu X."/>
        </authorList>
    </citation>
    <scope>NUCLEOTIDE SEQUENCE</scope>
    <source>
        <strain>Henan</strain>
    </source>
</reference>
<proteinExistence type="predicted"/>
<evidence type="ECO:0000313" key="3">
    <source>
        <dbReference type="Proteomes" id="UP000008909"/>
    </source>
</evidence>
<sequence>MAVRHRKCATAELTVVDEYSRFPFPYPCPDTSSPTVIAGLVPLYATFGLSGSAHSDSGSSFISDESEQFLHIKAVATSRTTPNRNGLGNLPVAQPSCFPRMAWQLGIERELQLDDFSIKPELSDSFASEMNTTEQRTRPISRTRSDSLDILNEGYVFLASRLDKLVGVFKRRSTVGPIEYLEVRASNTGEGSPNHPWNDECLLSRFFMKQAGQQVALARTLDSLWIDVCCLSETKKQDASTVIELTASSPSSRFRLRNSGDAEAAAAGYAGPVRKAELFGGKCKCIAIFKELTTLVPTTNLEDQEIASGSVGVAETPSTSVAQWVMERSNRYTTVTSSISVTEIIIQCTSFVDKVVGRTLKNRNANELRYLMMELCCPLLLERTPMNRRLTDECPPMGRLPHRYLSERAPV</sequence>
<dbReference type="InterPro" id="IPR001584">
    <property type="entry name" value="Integrase_cat-core"/>
</dbReference>
<evidence type="ECO:0000259" key="1">
    <source>
        <dbReference type="Pfam" id="PF00665"/>
    </source>
</evidence>
<feature type="domain" description="Integrase catalytic" evidence="1">
    <location>
        <begin position="13"/>
        <end position="83"/>
    </location>
</feature>
<dbReference type="InterPro" id="IPR036397">
    <property type="entry name" value="RNaseH_sf"/>
</dbReference>
<dbReference type="GO" id="GO:0003676">
    <property type="term" value="F:nucleic acid binding"/>
    <property type="evidence" value="ECO:0007669"/>
    <property type="project" value="InterPro"/>
</dbReference>
<name>G7YLI4_CLOSI</name>
<gene>
    <name evidence="2" type="ORF">CLF_111223</name>
</gene>
<accession>G7YLI4</accession>
<dbReference type="AlphaFoldDB" id="G7YLI4"/>
<dbReference type="Pfam" id="PF00665">
    <property type="entry name" value="rve"/>
    <property type="match status" value="1"/>
</dbReference>